<dbReference type="PANTHER" id="PTHR36932">
    <property type="entry name" value="CAPSULAR POLYSACCHARIDE BIOSYNTHESIS PROTEIN"/>
    <property type="match status" value="1"/>
</dbReference>
<dbReference type="RefSeq" id="WP_134080356.1">
    <property type="nucleotide sequence ID" value="NZ_SOQX01000001.1"/>
</dbReference>
<evidence type="ECO:0000313" key="2">
    <source>
        <dbReference type="Proteomes" id="UP000294914"/>
    </source>
</evidence>
<dbReference type="SUPFAM" id="SSF56801">
    <property type="entry name" value="Acetyl-CoA synthetase-like"/>
    <property type="match status" value="1"/>
</dbReference>
<keyword evidence="2" id="KW-1185">Reference proteome</keyword>
<dbReference type="AlphaFoldDB" id="A0A4R8IRW0"/>
<dbReference type="PANTHER" id="PTHR36932:SF1">
    <property type="entry name" value="CAPSULAR POLYSACCHARIDE BIOSYNTHESIS PROTEIN"/>
    <property type="match status" value="1"/>
</dbReference>
<keyword evidence="1" id="KW-0436">Ligase</keyword>
<accession>A0A4R8IRW0</accession>
<reference evidence="1 2" key="1">
    <citation type="submission" date="2019-03" db="EMBL/GenBank/DDBJ databases">
        <title>Genomic Encyclopedia of Type Strains, Phase IV (KMG-IV): sequencing the most valuable type-strain genomes for metagenomic binning, comparative biology and taxonomic classification.</title>
        <authorList>
            <person name="Goeker M."/>
        </authorList>
    </citation>
    <scope>NUCLEOTIDE SEQUENCE [LARGE SCALE GENOMIC DNA]</scope>
    <source>
        <strain evidence="1 2">DSM 16326</strain>
    </source>
</reference>
<organism evidence="1 2">
    <name type="scientific">Thiohalophilus thiocyanatoxydans</name>
    <dbReference type="NCBI Taxonomy" id="381308"/>
    <lineage>
        <taxon>Bacteria</taxon>
        <taxon>Pseudomonadati</taxon>
        <taxon>Pseudomonadota</taxon>
        <taxon>Gammaproteobacteria</taxon>
        <taxon>Thiohalomonadales</taxon>
        <taxon>Thiohalophilaceae</taxon>
        <taxon>Thiohalophilus</taxon>
    </lineage>
</organism>
<dbReference type="InterPro" id="IPR053158">
    <property type="entry name" value="CapK_Type1_Caps_Biosynth"/>
</dbReference>
<dbReference type="GO" id="GO:0016874">
    <property type="term" value="F:ligase activity"/>
    <property type="evidence" value="ECO:0007669"/>
    <property type="project" value="UniProtKB-KW"/>
</dbReference>
<name>A0A4R8IRW0_9GAMM</name>
<sequence length="446" mass="51429">MSFNEQLARQLVLPLHERLRGRSTMAQWRRLRRNDRLDPQAFESLRLAKLQRLLTHCMASVPYYQTRFRELGNTHFDDLDFADLTRLPVLERETLRTQGDELIARGWKDRLIQYSTGGSTGQPLVFYTDKHREACLNAQKLRARSWFGVHPGDRQVDFWGSPIEMSRQTRLRKFKDRWLLNQVVLSASNLTDERIAGYVAFLKQFRPRLIYGYPTVIYRVADYVVQHPGSLGDYRPRLIVCTSEMLLPHMRECIVETFQCPVSNEYGARDGGMIAYECPEGHLHILGEQVIVEVDQPDADGIGDLLITNLDGYGMPFIRYRIGDRGALEPAPCACGLPLPRLRQLQGRANDFLVGRNGRLIHSSTANYILREIPALKQYQLRQRTDHGFDLYLVPSRELTEAERERIRQGLAGMLDEAIQVSFHVTDRIAAEKSGKYRWVISEARA</sequence>
<evidence type="ECO:0000313" key="1">
    <source>
        <dbReference type="EMBL" id="TDY03772.1"/>
    </source>
</evidence>
<dbReference type="OrthoDB" id="580775at2"/>
<proteinExistence type="predicted"/>
<comment type="caution">
    <text evidence="1">The sequence shown here is derived from an EMBL/GenBank/DDBJ whole genome shotgun (WGS) entry which is preliminary data.</text>
</comment>
<dbReference type="InterPro" id="IPR042099">
    <property type="entry name" value="ANL_N_sf"/>
</dbReference>
<protein>
    <submittedName>
        <fullName evidence="1">Phenylacetate-CoA ligase</fullName>
    </submittedName>
</protein>
<dbReference type="EMBL" id="SOQX01000001">
    <property type="protein sequence ID" value="TDY03772.1"/>
    <property type="molecule type" value="Genomic_DNA"/>
</dbReference>
<dbReference type="Gene3D" id="3.40.50.12780">
    <property type="entry name" value="N-terminal domain of ligase-like"/>
    <property type="match status" value="1"/>
</dbReference>
<dbReference type="Proteomes" id="UP000294914">
    <property type="component" value="Unassembled WGS sequence"/>
</dbReference>
<gene>
    <name evidence="1" type="ORF">EDC23_0142</name>
</gene>